<comment type="similarity">
    <text evidence="1">Belongs to the leguminous lectin family.</text>
</comment>
<dbReference type="Pfam" id="PF00139">
    <property type="entry name" value="Lectin_legB"/>
    <property type="match status" value="1"/>
</dbReference>
<dbReference type="PROSITE" id="PS00307">
    <property type="entry name" value="LECTIN_LEGUME_BETA"/>
    <property type="match status" value="1"/>
</dbReference>
<evidence type="ECO:0000259" key="3">
    <source>
        <dbReference type="Pfam" id="PF00139"/>
    </source>
</evidence>
<comment type="caution">
    <text evidence="4">The sequence shown here is derived from an EMBL/GenBank/DDBJ whole genome shotgun (WGS) entry which is preliminary data.</text>
</comment>
<dbReference type="AlphaFoldDB" id="A0A6A6K8X9"/>
<keyword evidence="5" id="KW-1185">Reference proteome</keyword>
<dbReference type="Proteomes" id="UP000467840">
    <property type="component" value="Chromosome 12"/>
</dbReference>
<proteinExistence type="inferred from homology"/>
<dbReference type="InterPro" id="IPR019825">
    <property type="entry name" value="Lectin_legB_Mn/Ca_BS"/>
</dbReference>
<dbReference type="InterPro" id="IPR001220">
    <property type="entry name" value="Legume_lectin_dom"/>
</dbReference>
<dbReference type="Gene3D" id="2.60.120.200">
    <property type="match status" value="1"/>
</dbReference>
<dbReference type="GO" id="GO:0030246">
    <property type="term" value="F:carbohydrate binding"/>
    <property type="evidence" value="ECO:0007669"/>
    <property type="project" value="UniProtKB-KW"/>
</dbReference>
<dbReference type="InterPro" id="IPR013320">
    <property type="entry name" value="ConA-like_dom_sf"/>
</dbReference>
<feature type="domain" description="Legume lectin" evidence="3">
    <location>
        <begin position="25"/>
        <end position="108"/>
    </location>
</feature>
<gene>
    <name evidence="4" type="ORF">GH714_042352</name>
</gene>
<dbReference type="PANTHER" id="PTHR32401">
    <property type="entry name" value="CONCANAVALIN A-LIKE LECTIN FAMILY PROTEIN"/>
    <property type="match status" value="1"/>
</dbReference>
<organism evidence="4 5">
    <name type="scientific">Hevea brasiliensis</name>
    <name type="common">Para rubber tree</name>
    <name type="synonym">Siphonia brasiliensis</name>
    <dbReference type="NCBI Taxonomy" id="3981"/>
    <lineage>
        <taxon>Eukaryota</taxon>
        <taxon>Viridiplantae</taxon>
        <taxon>Streptophyta</taxon>
        <taxon>Embryophyta</taxon>
        <taxon>Tracheophyta</taxon>
        <taxon>Spermatophyta</taxon>
        <taxon>Magnoliopsida</taxon>
        <taxon>eudicotyledons</taxon>
        <taxon>Gunneridae</taxon>
        <taxon>Pentapetalae</taxon>
        <taxon>rosids</taxon>
        <taxon>fabids</taxon>
        <taxon>Malpighiales</taxon>
        <taxon>Euphorbiaceae</taxon>
        <taxon>Crotonoideae</taxon>
        <taxon>Micrandreae</taxon>
        <taxon>Hevea</taxon>
    </lineage>
</organism>
<name>A0A6A6K8X9_HEVBR</name>
<dbReference type="InterPro" id="IPR050258">
    <property type="entry name" value="Leguminous_Lectin"/>
</dbReference>
<dbReference type="SUPFAM" id="SSF49899">
    <property type="entry name" value="Concanavalin A-like lectins/glucanases"/>
    <property type="match status" value="1"/>
</dbReference>
<dbReference type="PANTHER" id="PTHR32401:SF47">
    <property type="entry name" value="LEGUME LECTIN DOMAIN-CONTAINING PROTEIN"/>
    <property type="match status" value="1"/>
</dbReference>
<evidence type="ECO:0000256" key="2">
    <source>
        <dbReference type="ARBA" id="ARBA00022734"/>
    </source>
</evidence>
<keyword evidence="2" id="KW-0430">Lectin</keyword>
<evidence type="ECO:0000313" key="4">
    <source>
        <dbReference type="EMBL" id="KAF2285310.1"/>
    </source>
</evidence>
<accession>A0A6A6K8X9</accession>
<protein>
    <recommendedName>
        <fullName evidence="3">Legume lectin domain-containing protein</fullName>
    </recommendedName>
</protein>
<sequence length="112" mass="12228">MHSHLVEEGSQTSQLASFIAKDVKDPTIYGDGLTFFLAPLESEIPPKAVGGYLALFSPETALNASKANQIVAVEFDSYSNPWDPSYDHVGINVNSIFSVAEVMWKTTSTMEQ</sequence>
<evidence type="ECO:0000256" key="1">
    <source>
        <dbReference type="ARBA" id="ARBA00007606"/>
    </source>
</evidence>
<reference evidence="4 5" key="1">
    <citation type="journal article" date="2020" name="Mol. Plant">
        <title>The Chromosome-Based Rubber Tree Genome Provides New Insights into Spurge Genome Evolution and Rubber Biosynthesis.</title>
        <authorList>
            <person name="Liu J."/>
            <person name="Shi C."/>
            <person name="Shi C.C."/>
            <person name="Li W."/>
            <person name="Zhang Q.J."/>
            <person name="Zhang Y."/>
            <person name="Li K."/>
            <person name="Lu H.F."/>
            <person name="Shi C."/>
            <person name="Zhu S.T."/>
            <person name="Xiao Z.Y."/>
            <person name="Nan H."/>
            <person name="Yue Y."/>
            <person name="Zhu X.G."/>
            <person name="Wu Y."/>
            <person name="Hong X.N."/>
            <person name="Fan G.Y."/>
            <person name="Tong Y."/>
            <person name="Zhang D."/>
            <person name="Mao C.L."/>
            <person name="Liu Y.L."/>
            <person name="Hao S.J."/>
            <person name="Liu W.Q."/>
            <person name="Lv M.Q."/>
            <person name="Zhang H.B."/>
            <person name="Liu Y."/>
            <person name="Hu-Tang G.R."/>
            <person name="Wang J.P."/>
            <person name="Wang J.H."/>
            <person name="Sun Y.H."/>
            <person name="Ni S.B."/>
            <person name="Chen W.B."/>
            <person name="Zhang X.C."/>
            <person name="Jiao Y.N."/>
            <person name="Eichler E.E."/>
            <person name="Li G.H."/>
            <person name="Liu X."/>
            <person name="Gao L.Z."/>
        </authorList>
    </citation>
    <scope>NUCLEOTIDE SEQUENCE [LARGE SCALE GENOMIC DNA]</scope>
    <source>
        <strain evidence="5">cv. GT1</strain>
        <tissue evidence="4">Leaf</tissue>
    </source>
</reference>
<evidence type="ECO:0000313" key="5">
    <source>
        <dbReference type="Proteomes" id="UP000467840"/>
    </source>
</evidence>
<dbReference type="EMBL" id="JAAGAX010000018">
    <property type="protein sequence ID" value="KAF2285310.1"/>
    <property type="molecule type" value="Genomic_DNA"/>
</dbReference>